<evidence type="ECO:0000256" key="3">
    <source>
        <dbReference type="ARBA" id="ARBA00023274"/>
    </source>
</evidence>
<dbReference type="GO" id="GO:0005763">
    <property type="term" value="C:mitochondrial small ribosomal subunit"/>
    <property type="evidence" value="ECO:0007669"/>
    <property type="project" value="TreeGrafter"/>
</dbReference>
<sequence>MFAASACVRHSFRRSFSSTASRKDDTMTPILTLLGNQSQKQPAKKQAQFAEPLHMFHSDQFIHPASLSYKACTSTRTHRSRVAVAPPSAVARKHDIFAQLNLDPRDFTTNHSILHEFVSEMGKIKSRRQTQLTVKSQRLLGKTIRRAKMMGIVSALSK</sequence>
<reference evidence="5" key="1">
    <citation type="submission" date="2021-02" db="EMBL/GenBank/DDBJ databases">
        <title>Psilocybe cubensis genome.</title>
        <authorList>
            <person name="Mckernan K.J."/>
            <person name="Crawford S."/>
            <person name="Trippe A."/>
            <person name="Kane L.T."/>
            <person name="Mclaughlin S."/>
        </authorList>
    </citation>
    <scope>NUCLEOTIDE SEQUENCE [LARGE SCALE GENOMIC DNA]</scope>
    <source>
        <strain evidence="5">MGC-MH-2018</strain>
    </source>
</reference>
<evidence type="ECO:0000256" key="1">
    <source>
        <dbReference type="ARBA" id="ARBA00005589"/>
    </source>
</evidence>
<organism evidence="5">
    <name type="scientific">Psilocybe cubensis</name>
    <name type="common">Psychedelic mushroom</name>
    <name type="synonym">Stropharia cubensis</name>
    <dbReference type="NCBI Taxonomy" id="181762"/>
    <lineage>
        <taxon>Eukaryota</taxon>
        <taxon>Fungi</taxon>
        <taxon>Dikarya</taxon>
        <taxon>Basidiomycota</taxon>
        <taxon>Agaricomycotina</taxon>
        <taxon>Agaricomycetes</taxon>
        <taxon>Agaricomycetidae</taxon>
        <taxon>Agaricales</taxon>
        <taxon>Agaricineae</taxon>
        <taxon>Strophariaceae</taxon>
        <taxon>Psilocybe</taxon>
    </lineage>
</organism>
<comment type="similarity">
    <text evidence="1">Belongs to the bacterial ribosomal protein bS18 family.</text>
</comment>
<dbReference type="OrthoDB" id="21463at2759"/>
<dbReference type="GO" id="GO:0032543">
    <property type="term" value="P:mitochondrial translation"/>
    <property type="evidence" value="ECO:0007669"/>
    <property type="project" value="TreeGrafter"/>
</dbReference>
<keyword evidence="2" id="KW-0689">Ribosomal protein</keyword>
<dbReference type="SUPFAM" id="SSF46911">
    <property type="entry name" value="Ribosomal protein S18"/>
    <property type="match status" value="1"/>
</dbReference>
<evidence type="ECO:0000256" key="4">
    <source>
        <dbReference type="ARBA" id="ARBA00035264"/>
    </source>
</evidence>
<evidence type="ECO:0000256" key="2">
    <source>
        <dbReference type="ARBA" id="ARBA00022980"/>
    </source>
</evidence>
<dbReference type="AlphaFoldDB" id="A0A8H7Y1C4"/>
<protein>
    <recommendedName>
        <fullName evidence="4">Small ribosomal subunit protein bS18m</fullName>
    </recommendedName>
</protein>
<dbReference type="InterPro" id="IPR036870">
    <property type="entry name" value="Ribosomal_bS18_sf"/>
</dbReference>
<dbReference type="PRINTS" id="PR00974">
    <property type="entry name" value="RIBOSOMALS18"/>
</dbReference>
<dbReference type="Gene3D" id="4.10.640.10">
    <property type="entry name" value="Ribosomal protein S18"/>
    <property type="match status" value="1"/>
</dbReference>
<keyword evidence="3" id="KW-0687">Ribonucleoprotein</keyword>
<dbReference type="EMBL" id="JAFIQS010000005">
    <property type="protein sequence ID" value="KAG5169393.1"/>
    <property type="molecule type" value="Genomic_DNA"/>
</dbReference>
<name>A0A8H7Y1C4_PSICU</name>
<gene>
    <name evidence="5" type="ORF">JR316_005949</name>
</gene>
<dbReference type="PANTHER" id="PTHR13479">
    <property type="entry name" value="30S RIBOSOMAL PROTEIN S18"/>
    <property type="match status" value="1"/>
</dbReference>
<dbReference type="PANTHER" id="PTHR13479:SF40">
    <property type="entry name" value="SMALL RIBOSOMAL SUBUNIT PROTEIN BS18M"/>
    <property type="match status" value="1"/>
</dbReference>
<proteinExistence type="inferred from homology"/>
<dbReference type="GO" id="GO:0070181">
    <property type="term" value="F:small ribosomal subunit rRNA binding"/>
    <property type="evidence" value="ECO:0007669"/>
    <property type="project" value="TreeGrafter"/>
</dbReference>
<dbReference type="GO" id="GO:0003735">
    <property type="term" value="F:structural constituent of ribosome"/>
    <property type="evidence" value="ECO:0007669"/>
    <property type="project" value="InterPro"/>
</dbReference>
<comment type="caution">
    <text evidence="5">The sequence shown here is derived from an EMBL/GenBank/DDBJ whole genome shotgun (WGS) entry which is preliminary data.</text>
</comment>
<evidence type="ECO:0000313" key="5">
    <source>
        <dbReference type="EMBL" id="KAG5169393.1"/>
    </source>
</evidence>
<accession>A0A8H7Y1C4</accession>
<dbReference type="Pfam" id="PF01084">
    <property type="entry name" value="Ribosomal_S18"/>
    <property type="match status" value="1"/>
</dbReference>
<dbReference type="InterPro" id="IPR001648">
    <property type="entry name" value="Ribosomal_bS18"/>
</dbReference>